<evidence type="ECO:0000256" key="4">
    <source>
        <dbReference type="ARBA" id="ARBA00012640"/>
    </source>
</evidence>
<dbReference type="Proteomes" id="UP001596996">
    <property type="component" value="Unassembled WGS sequence"/>
</dbReference>
<sequence>MQAQNSNSIRKKYSKFPATILPNRPSSEGNICFILYANKLSLNKLLAFQEKCGENFKLLDCWQLFENQVVLLKGKWLTEWVEYAHQLELDIAKLDFSASLKKGGLLVMDMDSTIIEMECIDEIAKLAGTGELVSAITDRAMKGELDFEQSLRHRVSTLKNQPESLLQQVRENLPLMSGLKETVQHLQQYGWKIAIASGGFTYFADYLKSLLNLDYAVSNQFEIIDSILTGNVLGDVVDAAYKAQTLLKLAEQFNIPIEHTVAIGDGANDLTMMKVANLGVAFHAKPKVQQQAQVMINFANFTALLCILSANDRIAKE</sequence>
<organism evidence="15 16">
    <name type="scientific">Seminibacterium arietis</name>
    <dbReference type="NCBI Taxonomy" id="1173502"/>
    <lineage>
        <taxon>Bacteria</taxon>
        <taxon>Pseudomonadati</taxon>
        <taxon>Pseudomonadota</taxon>
        <taxon>Gammaproteobacteria</taxon>
        <taxon>Pasteurellales</taxon>
        <taxon>Pasteurellaceae</taxon>
        <taxon>Seminibacterium</taxon>
    </lineage>
</organism>
<dbReference type="PANTHER" id="PTHR43344">
    <property type="entry name" value="PHOSPHOSERINE PHOSPHATASE"/>
    <property type="match status" value="1"/>
</dbReference>
<evidence type="ECO:0000256" key="10">
    <source>
        <dbReference type="ARBA" id="ARBA00023299"/>
    </source>
</evidence>
<proteinExistence type="inferred from homology"/>
<dbReference type="Pfam" id="PF18429">
    <property type="entry name" value="DUF5609"/>
    <property type="match status" value="1"/>
</dbReference>
<comment type="cofactor">
    <cofactor evidence="1">
        <name>Mg(2+)</name>
        <dbReference type="ChEBI" id="CHEBI:18420"/>
    </cofactor>
</comment>
<reference evidence="16" key="1">
    <citation type="journal article" date="2019" name="Int. J. Syst. Evol. Microbiol.">
        <title>The Global Catalogue of Microorganisms (GCM) 10K type strain sequencing project: providing services to taxonomists for standard genome sequencing and annotation.</title>
        <authorList>
            <consortium name="The Broad Institute Genomics Platform"/>
            <consortium name="The Broad Institute Genome Sequencing Center for Infectious Disease"/>
            <person name="Wu L."/>
            <person name="Ma J."/>
        </authorList>
    </citation>
    <scope>NUCLEOTIDE SEQUENCE [LARGE SCALE GENOMIC DNA]</scope>
    <source>
        <strain evidence="16">CCUG 61707</strain>
    </source>
</reference>
<keyword evidence="10" id="KW-0718">Serine biosynthesis</keyword>
<dbReference type="NCBIfam" id="NF008350">
    <property type="entry name" value="PRK11133.1"/>
    <property type="match status" value="1"/>
</dbReference>
<evidence type="ECO:0000256" key="3">
    <source>
        <dbReference type="ARBA" id="ARBA00009184"/>
    </source>
</evidence>
<dbReference type="SFLD" id="SFLDG01137">
    <property type="entry name" value="C1.6.1:_Phosphoserine_Phosphat"/>
    <property type="match status" value="1"/>
</dbReference>
<dbReference type="Pfam" id="PF00702">
    <property type="entry name" value="Hydrolase"/>
    <property type="match status" value="1"/>
</dbReference>
<dbReference type="GO" id="GO:0016787">
    <property type="term" value="F:hydrolase activity"/>
    <property type="evidence" value="ECO:0007669"/>
    <property type="project" value="UniProtKB-KW"/>
</dbReference>
<dbReference type="SFLD" id="SFLDS00003">
    <property type="entry name" value="Haloacid_Dehalogenase"/>
    <property type="match status" value="1"/>
</dbReference>
<evidence type="ECO:0000256" key="8">
    <source>
        <dbReference type="ARBA" id="ARBA00022801"/>
    </source>
</evidence>
<evidence type="ECO:0000256" key="1">
    <source>
        <dbReference type="ARBA" id="ARBA00001946"/>
    </source>
</evidence>
<evidence type="ECO:0000256" key="12">
    <source>
        <dbReference type="ARBA" id="ARBA00048138"/>
    </source>
</evidence>
<keyword evidence="16" id="KW-1185">Reference proteome</keyword>
<dbReference type="RefSeq" id="WP_380821900.1">
    <property type="nucleotide sequence ID" value="NZ_JBHTJN010000027.1"/>
</dbReference>
<protein>
    <recommendedName>
        <fullName evidence="5">Phosphoserine phosphatase</fullName>
        <ecNumber evidence="4">3.1.3.3</ecNumber>
    </recommendedName>
    <alternativeName>
        <fullName evidence="11">O-phosphoserine phosphohydrolase</fullName>
    </alternativeName>
</protein>
<keyword evidence="9" id="KW-0460">Magnesium</keyword>
<dbReference type="SFLD" id="SFLDG01136">
    <property type="entry name" value="C1.6:_Phosphoserine_Phosphatas"/>
    <property type="match status" value="1"/>
</dbReference>
<dbReference type="Gene3D" id="1.10.150.210">
    <property type="entry name" value="Phosphoserine phosphatase, domain 2"/>
    <property type="match status" value="1"/>
</dbReference>
<dbReference type="CDD" id="cd07500">
    <property type="entry name" value="HAD_PSP"/>
    <property type="match status" value="1"/>
</dbReference>
<comment type="pathway">
    <text evidence="2">Amino-acid biosynthesis; L-serine biosynthesis; L-serine from 3-phospho-D-glycerate: step 3/3.</text>
</comment>
<evidence type="ECO:0000256" key="13">
    <source>
        <dbReference type="ARBA" id="ARBA00048523"/>
    </source>
</evidence>
<dbReference type="InterPro" id="IPR004469">
    <property type="entry name" value="PSP"/>
</dbReference>
<evidence type="ECO:0000256" key="5">
    <source>
        <dbReference type="ARBA" id="ARBA00015196"/>
    </source>
</evidence>
<keyword evidence="7" id="KW-0479">Metal-binding</keyword>
<dbReference type="SUPFAM" id="SSF56784">
    <property type="entry name" value="HAD-like"/>
    <property type="match status" value="1"/>
</dbReference>
<evidence type="ECO:0000259" key="14">
    <source>
        <dbReference type="Pfam" id="PF18429"/>
    </source>
</evidence>
<dbReference type="InterPro" id="IPR050582">
    <property type="entry name" value="HAD-like_SerB"/>
</dbReference>
<name>A0ABW3IAB6_9PAST</name>
<evidence type="ECO:0000256" key="2">
    <source>
        <dbReference type="ARBA" id="ARBA00005135"/>
    </source>
</evidence>
<dbReference type="SFLD" id="SFLDF00029">
    <property type="entry name" value="phosphoserine_phosphatase"/>
    <property type="match status" value="1"/>
</dbReference>
<feature type="domain" description="Phosphoserine phosphatase N-terminal" evidence="14">
    <location>
        <begin position="33"/>
        <end position="93"/>
    </location>
</feature>
<accession>A0ABW3IAB6</accession>
<evidence type="ECO:0000313" key="15">
    <source>
        <dbReference type="EMBL" id="MFD0966916.1"/>
    </source>
</evidence>
<comment type="catalytic activity">
    <reaction evidence="12">
        <text>O-phospho-L-serine + H2O = L-serine + phosphate</text>
        <dbReference type="Rhea" id="RHEA:21208"/>
        <dbReference type="ChEBI" id="CHEBI:15377"/>
        <dbReference type="ChEBI" id="CHEBI:33384"/>
        <dbReference type="ChEBI" id="CHEBI:43474"/>
        <dbReference type="ChEBI" id="CHEBI:57524"/>
        <dbReference type="EC" id="3.1.3.3"/>
    </reaction>
</comment>
<keyword evidence="8 15" id="KW-0378">Hydrolase</keyword>
<evidence type="ECO:0000256" key="7">
    <source>
        <dbReference type="ARBA" id="ARBA00022723"/>
    </source>
</evidence>
<evidence type="ECO:0000256" key="9">
    <source>
        <dbReference type="ARBA" id="ARBA00022842"/>
    </source>
</evidence>
<evidence type="ECO:0000256" key="6">
    <source>
        <dbReference type="ARBA" id="ARBA00022605"/>
    </source>
</evidence>
<dbReference type="InterPro" id="IPR023214">
    <property type="entry name" value="HAD_sf"/>
</dbReference>
<dbReference type="PANTHER" id="PTHR43344:SF2">
    <property type="entry name" value="PHOSPHOSERINE PHOSPHATASE"/>
    <property type="match status" value="1"/>
</dbReference>
<gene>
    <name evidence="15" type="primary">serB</name>
    <name evidence="15" type="ORF">ACFQ02_08755</name>
</gene>
<dbReference type="Gene3D" id="3.40.50.1000">
    <property type="entry name" value="HAD superfamily/HAD-like"/>
    <property type="match status" value="1"/>
</dbReference>
<keyword evidence="6" id="KW-0028">Amino-acid biosynthesis</keyword>
<dbReference type="NCBIfam" id="TIGR01488">
    <property type="entry name" value="HAD-SF-IB"/>
    <property type="match status" value="1"/>
</dbReference>
<comment type="caution">
    <text evidence="15">The sequence shown here is derived from an EMBL/GenBank/DDBJ whole genome shotgun (WGS) entry which is preliminary data.</text>
</comment>
<evidence type="ECO:0000256" key="11">
    <source>
        <dbReference type="ARBA" id="ARBA00031693"/>
    </source>
</evidence>
<dbReference type="InterPro" id="IPR036412">
    <property type="entry name" value="HAD-like_sf"/>
</dbReference>
<dbReference type="EC" id="3.1.3.3" evidence="4"/>
<evidence type="ECO:0000313" key="16">
    <source>
        <dbReference type="Proteomes" id="UP001596996"/>
    </source>
</evidence>
<dbReference type="NCBIfam" id="TIGR00338">
    <property type="entry name" value="serB"/>
    <property type="match status" value="1"/>
</dbReference>
<dbReference type="EMBL" id="JBHTJN010000027">
    <property type="protein sequence ID" value="MFD0966916.1"/>
    <property type="molecule type" value="Genomic_DNA"/>
</dbReference>
<comment type="similarity">
    <text evidence="3">Belongs to the HAD-like hydrolase superfamily. SerB family.</text>
</comment>
<comment type="catalytic activity">
    <reaction evidence="13">
        <text>O-phospho-D-serine + H2O = D-serine + phosphate</text>
        <dbReference type="Rhea" id="RHEA:24873"/>
        <dbReference type="ChEBI" id="CHEBI:15377"/>
        <dbReference type="ChEBI" id="CHEBI:35247"/>
        <dbReference type="ChEBI" id="CHEBI:43474"/>
        <dbReference type="ChEBI" id="CHEBI:58680"/>
        <dbReference type="EC" id="3.1.3.3"/>
    </reaction>
</comment>
<dbReference type="Gene3D" id="3.30.70.2020">
    <property type="match status" value="1"/>
</dbReference>
<dbReference type="InterPro" id="IPR041449">
    <property type="entry name" value="SerB_N"/>
</dbReference>